<dbReference type="AlphaFoldDB" id="A0AA36FT94"/>
<gene>
    <name evidence="2" type="ORF">MSPICULIGERA_LOCUS5042</name>
</gene>
<evidence type="ECO:0000313" key="3">
    <source>
        <dbReference type="Proteomes" id="UP001177023"/>
    </source>
</evidence>
<evidence type="ECO:0000313" key="2">
    <source>
        <dbReference type="EMBL" id="CAJ0566439.1"/>
    </source>
</evidence>
<proteinExistence type="predicted"/>
<feature type="non-terminal residue" evidence="2">
    <location>
        <position position="1"/>
    </location>
</feature>
<dbReference type="Proteomes" id="UP001177023">
    <property type="component" value="Unassembled WGS sequence"/>
</dbReference>
<protein>
    <submittedName>
        <fullName evidence="2">Uncharacterized protein</fullName>
    </submittedName>
</protein>
<accession>A0AA36FT94</accession>
<reference evidence="2" key="1">
    <citation type="submission" date="2023-06" db="EMBL/GenBank/DDBJ databases">
        <authorList>
            <person name="Delattre M."/>
        </authorList>
    </citation>
    <scope>NUCLEOTIDE SEQUENCE</scope>
    <source>
        <strain evidence="2">AF72</strain>
    </source>
</reference>
<feature type="region of interest" description="Disordered" evidence="1">
    <location>
        <begin position="66"/>
        <end position="95"/>
    </location>
</feature>
<keyword evidence="3" id="KW-1185">Reference proteome</keyword>
<name>A0AA36FT94_9BILA</name>
<sequence length="136" mass="14787">MERKTVLASLSSRSTNSKKTKTHSHCFRSGLPVKYFGLRPCQSQRNFGIGPGLLQLESRSTRLNGFLFGGAPSPQDTGRPRRKSVSGLPLSKEAPRLSPGCIIWLCSTLQFRGAGAGTHEILPGQPINCRDHVKDG</sequence>
<evidence type="ECO:0000256" key="1">
    <source>
        <dbReference type="SAM" id="MobiDB-lite"/>
    </source>
</evidence>
<organism evidence="2 3">
    <name type="scientific">Mesorhabditis spiculigera</name>
    <dbReference type="NCBI Taxonomy" id="96644"/>
    <lineage>
        <taxon>Eukaryota</taxon>
        <taxon>Metazoa</taxon>
        <taxon>Ecdysozoa</taxon>
        <taxon>Nematoda</taxon>
        <taxon>Chromadorea</taxon>
        <taxon>Rhabditida</taxon>
        <taxon>Rhabditina</taxon>
        <taxon>Rhabditomorpha</taxon>
        <taxon>Rhabditoidea</taxon>
        <taxon>Rhabditidae</taxon>
        <taxon>Mesorhabditinae</taxon>
        <taxon>Mesorhabditis</taxon>
    </lineage>
</organism>
<feature type="region of interest" description="Disordered" evidence="1">
    <location>
        <begin position="1"/>
        <end position="23"/>
    </location>
</feature>
<dbReference type="EMBL" id="CATQJA010001240">
    <property type="protein sequence ID" value="CAJ0566439.1"/>
    <property type="molecule type" value="Genomic_DNA"/>
</dbReference>
<comment type="caution">
    <text evidence="2">The sequence shown here is derived from an EMBL/GenBank/DDBJ whole genome shotgun (WGS) entry which is preliminary data.</text>
</comment>